<evidence type="ECO:0000313" key="1">
    <source>
        <dbReference type="EMBL" id="KAF2540761.1"/>
    </source>
</evidence>
<name>A0A8S9G5C6_BRACR</name>
<dbReference type="AlphaFoldDB" id="A0A8S9G5C6"/>
<gene>
    <name evidence="1" type="ORF">F2Q68_00030353</name>
</gene>
<evidence type="ECO:0000313" key="2">
    <source>
        <dbReference type="Proteomes" id="UP000712281"/>
    </source>
</evidence>
<comment type="caution">
    <text evidence="1">The sequence shown here is derived from an EMBL/GenBank/DDBJ whole genome shotgun (WGS) entry which is preliminary data.</text>
</comment>
<protein>
    <submittedName>
        <fullName evidence="1">Uncharacterized protein</fullName>
    </submittedName>
</protein>
<accession>A0A8S9G5C6</accession>
<dbReference type="EMBL" id="QGKW02002005">
    <property type="protein sequence ID" value="KAF2540761.1"/>
    <property type="molecule type" value="Genomic_DNA"/>
</dbReference>
<dbReference type="Proteomes" id="UP000712281">
    <property type="component" value="Unassembled WGS sequence"/>
</dbReference>
<sequence>MYAETGLEFRFMQDCSPDIQQFDNLFKSYKLSDETGGLCFGLSKLSLARQMIRQFCSADGKKRSKLYTGLQSDLVKAPELTSDQQLLDTTFHGCEQDLLVKSVMETPLSEVLHIKNVSLAAEVDNVMKTSSSLVVFDITVPKSVSMDNLSSMDMT</sequence>
<proteinExistence type="predicted"/>
<reference evidence="1" key="1">
    <citation type="submission" date="2019-12" db="EMBL/GenBank/DDBJ databases">
        <title>Genome sequencing and annotation of Brassica cretica.</title>
        <authorList>
            <person name="Studholme D.J."/>
            <person name="Sarris P.F."/>
        </authorList>
    </citation>
    <scope>NUCLEOTIDE SEQUENCE</scope>
    <source>
        <strain evidence="1">PFS-001/15</strain>
        <tissue evidence="1">Leaf</tissue>
    </source>
</reference>
<organism evidence="1 2">
    <name type="scientific">Brassica cretica</name>
    <name type="common">Mustard</name>
    <dbReference type="NCBI Taxonomy" id="69181"/>
    <lineage>
        <taxon>Eukaryota</taxon>
        <taxon>Viridiplantae</taxon>
        <taxon>Streptophyta</taxon>
        <taxon>Embryophyta</taxon>
        <taxon>Tracheophyta</taxon>
        <taxon>Spermatophyta</taxon>
        <taxon>Magnoliopsida</taxon>
        <taxon>eudicotyledons</taxon>
        <taxon>Gunneridae</taxon>
        <taxon>Pentapetalae</taxon>
        <taxon>rosids</taxon>
        <taxon>malvids</taxon>
        <taxon>Brassicales</taxon>
        <taxon>Brassicaceae</taxon>
        <taxon>Brassiceae</taxon>
        <taxon>Brassica</taxon>
    </lineage>
</organism>
<dbReference type="OrthoDB" id="153872at2759"/>